<keyword evidence="4" id="KW-0812">Transmembrane</keyword>
<dbReference type="PANTHER" id="PTHR34229:SF1">
    <property type="entry name" value="METAL TRANSPORT PROTEIN HI_1621-RELATED"/>
    <property type="match status" value="1"/>
</dbReference>
<dbReference type="RefSeq" id="WP_006567420.1">
    <property type="nucleotide sequence ID" value="NZ_CACRSQ010000007.1"/>
</dbReference>
<evidence type="ECO:0000259" key="7">
    <source>
        <dbReference type="Pfam" id="PF13190"/>
    </source>
</evidence>
<keyword evidence="6" id="KW-0472">Membrane</keyword>
<evidence type="ECO:0000256" key="1">
    <source>
        <dbReference type="ARBA" id="ARBA00004651"/>
    </source>
</evidence>
<keyword evidence="5" id="KW-1133">Transmembrane helix</keyword>
<keyword evidence="2" id="KW-0813">Transport</keyword>
<evidence type="ECO:0000313" key="8">
    <source>
        <dbReference type="EMBL" id="VYT31162.1"/>
    </source>
</evidence>
<evidence type="ECO:0000256" key="6">
    <source>
        <dbReference type="ARBA" id="ARBA00023136"/>
    </source>
</evidence>
<accession>A0A6N2VQT6</accession>
<evidence type="ECO:0000256" key="5">
    <source>
        <dbReference type="ARBA" id="ARBA00022989"/>
    </source>
</evidence>
<proteinExistence type="predicted"/>
<organism evidence="8">
    <name type="scientific">Anaerostipes caccae</name>
    <dbReference type="NCBI Taxonomy" id="105841"/>
    <lineage>
        <taxon>Bacteria</taxon>
        <taxon>Bacillati</taxon>
        <taxon>Bacillota</taxon>
        <taxon>Clostridia</taxon>
        <taxon>Lachnospirales</taxon>
        <taxon>Lachnospiraceae</taxon>
        <taxon>Anaerostipes</taxon>
    </lineage>
</organism>
<reference evidence="8" key="1">
    <citation type="submission" date="2019-11" db="EMBL/GenBank/DDBJ databases">
        <authorList>
            <person name="Feng L."/>
        </authorList>
    </citation>
    <scope>NUCLEOTIDE SEQUENCE</scope>
    <source>
        <strain evidence="8">AcaccaeLFYP115</strain>
    </source>
</reference>
<gene>
    <name evidence="8" type="primary">nikMN</name>
    <name evidence="8" type="ORF">ACLFYP115_02624</name>
</gene>
<dbReference type="EMBL" id="CACRSQ010000007">
    <property type="protein sequence ID" value="VYT31162.1"/>
    <property type="molecule type" value="Genomic_DNA"/>
</dbReference>
<dbReference type="GO" id="GO:0000041">
    <property type="term" value="P:transition metal ion transport"/>
    <property type="evidence" value="ECO:0007669"/>
    <property type="project" value="InterPro"/>
</dbReference>
<dbReference type="InterPro" id="IPR002751">
    <property type="entry name" value="CbiM/NikMN"/>
</dbReference>
<name>A0A6N2VQT6_9FIRM</name>
<dbReference type="PANTHER" id="PTHR34229">
    <property type="entry name" value="METAL TRANSPORT PROTEIN HI_1621-RELATED"/>
    <property type="match status" value="1"/>
</dbReference>
<dbReference type="GO" id="GO:0005886">
    <property type="term" value="C:plasma membrane"/>
    <property type="evidence" value="ECO:0007669"/>
    <property type="project" value="UniProtKB-SubCell"/>
</dbReference>
<keyword evidence="3" id="KW-1003">Cell membrane</keyword>
<evidence type="ECO:0000256" key="4">
    <source>
        <dbReference type="ARBA" id="ARBA00022692"/>
    </source>
</evidence>
<dbReference type="Pfam" id="PF13190">
    <property type="entry name" value="PDGLE"/>
    <property type="match status" value="1"/>
</dbReference>
<feature type="domain" description="PDGLE" evidence="7">
    <location>
        <begin position="230"/>
        <end position="327"/>
    </location>
</feature>
<dbReference type="AlphaFoldDB" id="A0A6N2VQT6"/>
<evidence type="ECO:0000256" key="2">
    <source>
        <dbReference type="ARBA" id="ARBA00022448"/>
    </source>
</evidence>
<dbReference type="InterPro" id="IPR025937">
    <property type="entry name" value="PDGLE_dom"/>
</dbReference>
<comment type="subcellular location">
    <subcellularLocation>
        <location evidence="1">Cell membrane</location>
        <topology evidence="1">Multi-pass membrane protein</topology>
    </subcellularLocation>
</comment>
<protein>
    <submittedName>
        <fullName evidence="8">Fused nickel transport protein NikMN</fullName>
    </submittedName>
</protein>
<dbReference type="Pfam" id="PF01891">
    <property type="entry name" value="CbiM"/>
    <property type="match status" value="1"/>
</dbReference>
<sequence>MHMADALVAPAVAGTMYACSAAAAGWAVKKVQEEDDPKKVPLMGVMGAFVFAGQMINFTIPGTGSSGHLCGGMLVSAVLGPFAGFLTMIGVLLIQCLLFADGGLLALGCNIWNMAFYGCFIGAGLLWRRFMKNGPDKRKITYASVIGCILTLQLGALSVTAETLASGITELPFGVFAAAMQPIHLAIGLVEGLITAAVLCFLYEARPELIWTGDSGKSVAGAKKPKLSFRKVLLALAGAFVLIGGALSLAASSNPDGLEWSIQKITGSAELAASGPIHAAAERIQGLTSLLPDYSIPDRETMLGTSLSGIFGGIAVIVLCTAVCYLFGLFRKKGKHEQNQ</sequence>
<evidence type="ECO:0000256" key="3">
    <source>
        <dbReference type="ARBA" id="ARBA00022475"/>
    </source>
</evidence>
<dbReference type="Gene3D" id="1.10.1760.20">
    <property type="match status" value="1"/>
</dbReference>